<dbReference type="CDD" id="cd03254">
    <property type="entry name" value="ABCC_Glucan_exporter_like"/>
    <property type="match status" value="1"/>
</dbReference>
<name>A0A9D2JYD2_9LACT</name>
<dbReference type="PANTHER" id="PTHR43394:SF1">
    <property type="entry name" value="ATP-BINDING CASSETTE SUB-FAMILY B MEMBER 10, MITOCHONDRIAL"/>
    <property type="match status" value="1"/>
</dbReference>
<comment type="caution">
    <text evidence="12">The sequence shown here is derived from an EMBL/GenBank/DDBJ whole genome shotgun (WGS) entry which is preliminary data.</text>
</comment>
<reference evidence="12" key="2">
    <citation type="submission" date="2021-04" db="EMBL/GenBank/DDBJ databases">
        <authorList>
            <person name="Gilroy R."/>
        </authorList>
    </citation>
    <scope>NUCLEOTIDE SEQUENCE</scope>
    <source>
        <strain evidence="12">CHK169-4300</strain>
    </source>
</reference>
<dbReference type="CDD" id="cd18547">
    <property type="entry name" value="ABC_6TM_Tm288_like"/>
    <property type="match status" value="1"/>
</dbReference>
<dbReference type="SMART" id="SM00382">
    <property type="entry name" value="AAA"/>
    <property type="match status" value="1"/>
</dbReference>
<dbReference type="Gene3D" id="3.40.50.300">
    <property type="entry name" value="P-loop containing nucleotide triphosphate hydrolases"/>
    <property type="match status" value="1"/>
</dbReference>
<organism evidence="12 13">
    <name type="scientific">Candidatus Atopostipes pullistercoris</name>
    <dbReference type="NCBI Taxonomy" id="2838467"/>
    <lineage>
        <taxon>Bacteria</taxon>
        <taxon>Bacillati</taxon>
        <taxon>Bacillota</taxon>
        <taxon>Bacilli</taxon>
        <taxon>Lactobacillales</taxon>
        <taxon>Carnobacteriaceae</taxon>
        <taxon>Atopostipes</taxon>
    </lineage>
</organism>
<dbReference type="Pfam" id="PF00664">
    <property type="entry name" value="ABC_membrane"/>
    <property type="match status" value="1"/>
</dbReference>
<gene>
    <name evidence="12" type="ORF">H9808_05390</name>
</gene>
<evidence type="ECO:0000256" key="5">
    <source>
        <dbReference type="ARBA" id="ARBA00022741"/>
    </source>
</evidence>
<keyword evidence="6 12" id="KW-0067">ATP-binding</keyword>
<evidence type="ECO:0000256" key="9">
    <source>
        <dbReference type="SAM" id="Phobius"/>
    </source>
</evidence>
<evidence type="ECO:0000256" key="6">
    <source>
        <dbReference type="ARBA" id="ARBA00022840"/>
    </source>
</evidence>
<evidence type="ECO:0000259" key="10">
    <source>
        <dbReference type="PROSITE" id="PS50893"/>
    </source>
</evidence>
<dbReference type="PANTHER" id="PTHR43394">
    <property type="entry name" value="ATP-DEPENDENT PERMEASE MDL1, MITOCHONDRIAL"/>
    <property type="match status" value="1"/>
</dbReference>
<evidence type="ECO:0000313" key="13">
    <source>
        <dbReference type="Proteomes" id="UP000824106"/>
    </source>
</evidence>
<dbReference type="GO" id="GO:0015421">
    <property type="term" value="F:ABC-type oligopeptide transporter activity"/>
    <property type="evidence" value="ECO:0007669"/>
    <property type="project" value="TreeGrafter"/>
</dbReference>
<feature type="transmembrane region" description="Helical" evidence="9">
    <location>
        <begin position="90"/>
        <end position="108"/>
    </location>
</feature>
<dbReference type="Pfam" id="PF00005">
    <property type="entry name" value="ABC_tran"/>
    <property type="match status" value="1"/>
</dbReference>
<dbReference type="InterPro" id="IPR027417">
    <property type="entry name" value="P-loop_NTPase"/>
</dbReference>
<comment type="subcellular location">
    <subcellularLocation>
        <location evidence="1">Cell membrane</location>
        <topology evidence="1">Multi-pass membrane protein</topology>
    </subcellularLocation>
</comment>
<dbReference type="PROSITE" id="PS50893">
    <property type="entry name" value="ABC_TRANSPORTER_2"/>
    <property type="match status" value="1"/>
</dbReference>
<reference evidence="12" key="1">
    <citation type="journal article" date="2021" name="PeerJ">
        <title>Extensive microbial diversity within the chicken gut microbiome revealed by metagenomics and culture.</title>
        <authorList>
            <person name="Gilroy R."/>
            <person name="Ravi A."/>
            <person name="Getino M."/>
            <person name="Pursley I."/>
            <person name="Horton D.L."/>
            <person name="Alikhan N.F."/>
            <person name="Baker D."/>
            <person name="Gharbi K."/>
            <person name="Hall N."/>
            <person name="Watson M."/>
            <person name="Adriaenssens E.M."/>
            <person name="Foster-Nyarko E."/>
            <person name="Jarju S."/>
            <person name="Secka A."/>
            <person name="Antonio M."/>
            <person name="Oren A."/>
            <person name="Chaudhuri R.R."/>
            <person name="La Ragione R."/>
            <person name="Hildebrand F."/>
            <person name="Pallen M.J."/>
        </authorList>
    </citation>
    <scope>NUCLEOTIDE SEQUENCE</scope>
    <source>
        <strain evidence="12">CHK169-4300</strain>
    </source>
</reference>
<dbReference type="InterPro" id="IPR003593">
    <property type="entry name" value="AAA+_ATPase"/>
</dbReference>
<dbReference type="SUPFAM" id="SSF90123">
    <property type="entry name" value="ABC transporter transmembrane region"/>
    <property type="match status" value="1"/>
</dbReference>
<evidence type="ECO:0000256" key="3">
    <source>
        <dbReference type="ARBA" id="ARBA00022475"/>
    </source>
</evidence>
<dbReference type="PROSITE" id="PS50929">
    <property type="entry name" value="ABC_TM1F"/>
    <property type="match status" value="1"/>
</dbReference>
<dbReference type="SUPFAM" id="SSF52540">
    <property type="entry name" value="P-loop containing nucleoside triphosphate hydrolases"/>
    <property type="match status" value="1"/>
</dbReference>
<dbReference type="PROSITE" id="PS00211">
    <property type="entry name" value="ABC_TRANSPORTER_1"/>
    <property type="match status" value="1"/>
</dbReference>
<dbReference type="GO" id="GO:0005886">
    <property type="term" value="C:plasma membrane"/>
    <property type="evidence" value="ECO:0007669"/>
    <property type="project" value="UniProtKB-SubCell"/>
</dbReference>
<dbReference type="InterPro" id="IPR017871">
    <property type="entry name" value="ABC_transporter-like_CS"/>
</dbReference>
<evidence type="ECO:0000256" key="1">
    <source>
        <dbReference type="ARBA" id="ARBA00004651"/>
    </source>
</evidence>
<accession>A0A9D2JYD2</accession>
<dbReference type="GO" id="GO:0005524">
    <property type="term" value="F:ATP binding"/>
    <property type="evidence" value="ECO:0007669"/>
    <property type="project" value="UniProtKB-KW"/>
</dbReference>
<feature type="transmembrane region" description="Helical" evidence="9">
    <location>
        <begin position="170"/>
        <end position="190"/>
    </location>
</feature>
<dbReference type="AlphaFoldDB" id="A0A9D2JYD2"/>
<dbReference type="Proteomes" id="UP000824106">
    <property type="component" value="Unassembled WGS sequence"/>
</dbReference>
<evidence type="ECO:0000256" key="4">
    <source>
        <dbReference type="ARBA" id="ARBA00022692"/>
    </source>
</evidence>
<sequence length="617" mass="69401">MTKKDETPRLRGRKPKNFWGTVGRLIRYMSTRAWALFATIFFASGAALFSAFTPTILGNATTEIFDGFKEGMALREAGETVTTFPIDFEAITRILLLLGTLYILEAIFRYAQSYLTGVLAQRTVYDMRKDLKEKLGQLPIEYFDTNSVGDVMSRAVNDMEQIANTLQRSLAQFILAVVTFVAVLIAMLMVDVKMSLIVFASVGLSTLFIAIIAPRSQKQFSKQQQVVGSLNDRVEEIYSGHTIVKTYNREADEISRLTEHSDDLYEASWRAQFYTGIMMPSVNFARDLGIFGITLYGGFGVLRGVVPLGNVQAFIQYVNRFSQPIRQIAQLASNIQITVAACERVFEVLDEPEMEEINSNVAIKEDTPYAVEFEHVQFKYSDMEELLMTDFNLQVKPGEMIAVVGPTGAGKSTLINLLERFYDVNGGSIRYYGKDIRDINREELRKKFSMVLQDTWLFNGTIWDNIAYGNEEATAEDILKASKSAYVDDFVRRLPQGYDTVLNEEATNISQGQKQLITIARAFLANPEILILDEATSSVDTRTEVLIQTAMENVLEGRTSFVVAHRLSTIQDADKIIVMNHGDVVETGRHQELLDKGGFYADIYNAQFVTSEDEVFA</sequence>
<dbReference type="FunFam" id="3.40.50.300:FF:000287">
    <property type="entry name" value="Multidrug ABC transporter ATP-binding protein"/>
    <property type="match status" value="1"/>
</dbReference>
<feature type="transmembrane region" description="Helical" evidence="9">
    <location>
        <begin position="33"/>
        <end position="52"/>
    </location>
</feature>
<dbReference type="EMBL" id="DXAZ01000080">
    <property type="protein sequence ID" value="HIZ71182.1"/>
    <property type="molecule type" value="Genomic_DNA"/>
</dbReference>
<keyword evidence="2" id="KW-0813">Transport</keyword>
<feature type="domain" description="ABC transporter" evidence="10">
    <location>
        <begin position="371"/>
        <end position="606"/>
    </location>
</feature>
<dbReference type="FunFam" id="1.20.1560.10:FF:000011">
    <property type="entry name" value="Multidrug ABC transporter ATP-binding protein"/>
    <property type="match status" value="1"/>
</dbReference>
<keyword evidence="8 9" id="KW-0472">Membrane</keyword>
<evidence type="ECO:0000313" key="12">
    <source>
        <dbReference type="EMBL" id="HIZ71182.1"/>
    </source>
</evidence>
<feature type="transmembrane region" description="Helical" evidence="9">
    <location>
        <begin position="196"/>
        <end position="213"/>
    </location>
</feature>
<evidence type="ECO:0000259" key="11">
    <source>
        <dbReference type="PROSITE" id="PS50929"/>
    </source>
</evidence>
<evidence type="ECO:0000256" key="2">
    <source>
        <dbReference type="ARBA" id="ARBA00022448"/>
    </source>
</evidence>
<keyword evidence="3" id="KW-1003">Cell membrane</keyword>
<dbReference type="InterPro" id="IPR003439">
    <property type="entry name" value="ABC_transporter-like_ATP-bd"/>
</dbReference>
<protein>
    <submittedName>
        <fullName evidence="12">ABC transporter ATP-binding protein/permease</fullName>
    </submittedName>
</protein>
<evidence type="ECO:0000256" key="7">
    <source>
        <dbReference type="ARBA" id="ARBA00022989"/>
    </source>
</evidence>
<dbReference type="Gene3D" id="1.20.1560.10">
    <property type="entry name" value="ABC transporter type 1, transmembrane domain"/>
    <property type="match status" value="1"/>
</dbReference>
<feature type="domain" description="ABC transmembrane type-1" evidence="11">
    <location>
        <begin position="37"/>
        <end position="336"/>
    </location>
</feature>
<proteinExistence type="predicted"/>
<dbReference type="InterPro" id="IPR039421">
    <property type="entry name" value="Type_1_exporter"/>
</dbReference>
<evidence type="ECO:0000256" key="8">
    <source>
        <dbReference type="ARBA" id="ARBA00023136"/>
    </source>
</evidence>
<dbReference type="InterPro" id="IPR011527">
    <property type="entry name" value="ABC1_TM_dom"/>
</dbReference>
<keyword evidence="5" id="KW-0547">Nucleotide-binding</keyword>
<keyword evidence="7 9" id="KW-1133">Transmembrane helix</keyword>
<dbReference type="InterPro" id="IPR036640">
    <property type="entry name" value="ABC1_TM_sf"/>
</dbReference>
<keyword evidence="4 9" id="KW-0812">Transmembrane</keyword>
<dbReference type="GO" id="GO:0016887">
    <property type="term" value="F:ATP hydrolysis activity"/>
    <property type="evidence" value="ECO:0007669"/>
    <property type="project" value="InterPro"/>
</dbReference>